<dbReference type="SUPFAM" id="SSF52540">
    <property type="entry name" value="P-loop containing nucleoside triphosphate hydrolases"/>
    <property type="match status" value="1"/>
</dbReference>
<gene>
    <name evidence="3" type="ORF">MsAc7_00260</name>
</gene>
<evidence type="ECO:0000259" key="2">
    <source>
        <dbReference type="Pfam" id="PF03008"/>
    </source>
</evidence>
<dbReference type="InterPro" id="IPR004256">
    <property type="entry name" value="DUF234"/>
</dbReference>
<dbReference type="PANTHER" id="PTHR34704">
    <property type="entry name" value="ATPASE"/>
    <property type="match status" value="1"/>
</dbReference>
<dbReference type="EMBL" id="CP131060">
    <property type="protein sequence ID" value="WNY24504.1"/>
    <property type="molecule type" value="Genomic_DNA"/>
</dbReference>
<name>A0AA96V149_9EURY</name>
<proteinExistence type="predicted"/>
<feature type="domain" description="ATPase" evidence="1">
    <location>
        <begin position="6"/>
        <end position="211"/>
    </location>
</feature>
<organism evidence="3 4">
    <name type="scientific">Methanolapillus millepedarum</name>
    <dbReference type="NCBI Taxonomy" id="3028296"/>
    <lineage>
        <taxon>Archaea</taxon>
        <taxon>Methanobacteriati</taxon>
        <taxon>Methanobacteriota</taxon>
        <taxon>Stenosarchaea group</taxon>
        <taxon>Methanomicrobia</taxon>
        <taxon>Methanosarcinales</taxon>
        <taxon>Methanosarcinaceae</taxon>
        <taxon>Methanolapillus</taxon>
    </lineage>
</organism>
<dbReference type="Gene3D" id="3.40.50.300">
    <property type="entry name" value="P-loop containing nucleotide triphosphate hydrolases"/>
    <property type="match status" value="1"/>
</dbReference>
<dbReference type="PANTHER" id="PTHR34704:SF1">
    <property type="entry name" value="ATPASE"/>
    <property type="match status" value="1"/>
</dbReference>
<dbReference type="InterPro" id="IPR027417">
    <property type="entry name" value="P-loop_NTPase"/>
</dbReference>
<dbReference type="RefSeq" id="WP_338102593.1">
    <property type="nucleotide sequence ID" value="NZ_CP131060.1"/>
</dbReference>
<dbReference type="GO" id="GO:0005524">
    <property type="term" value="F:ATP binding"/>
    <property type="evidence" value="ECO:0007669"/>
    <property type="project" value="InterPro"/>
</dbReference>
<dbReference type="GeneID" id="89229149"/>
<dbReference type="Pfam" id="PF03008">
    <property type="entry name" value="DUF234"/>
    <property type="match status" value="1"/>
</dbReference>
<reference evidence="3 4" key="1">
    <citation type="submission" date="2023-07" db="EMBL/GenBank/DDBJ databases">
        <title>Closed genoem sequence of Methanosarcinaceae archaeon Ac7.</title>
        <authorList>
            <person name="Poehlein A."/>
            <person name="Protasov E."/>
            <person name="Platt K."/>
            <person name="Reeh H."/>
            <person name="Daniel R."/>
            <person name="Brune A."/>
        </authorList>
    </citation>
    <scope>NUCLEOTIDE SEQUENCE [LARGE SCALE GENOMIC DNA]</scope>
    <source>
        <strain evidence="3 4">Ac7</strain>
    </source>
</reference>
<dbReference type="Proteomes" id="UP001303587">
    <property type="component" value="Chromosome"/>
</dbReference>
<evidence type="ECO:0000313" key="4">
    <source>
        <dbReference type="Proteomes" id="UP001303587"/>
    </source>
</evidence>
<dbReference type="AlphaFoldDB" id="A0AA96V149"/>
<sequence>MNTLKFYDRQKELEMLSQTRKQSKKNACFTVIVGRRRIGKTSLLLESVKGQKSLYLFVSRKTEPLLCAQFQKEVETSLGLKIFGSMTSFRDLFEQLLIYASKEHYTLIIDEFQEFDFVNPSIFSEIQDLWDKYKGQAKINFIVCGSIYSLMMKVFENKKEPLFGRLTSKIILKPFSVSVMKEILSDYNPSFTPEDLLCFYILTGGVAKYIFLLVEAGAVTKDKMLQAVTSPDSPFLGEGKDLLVSEFGREYGTYFSIMQLIASGKNTQSEIDSIIGKNTGAYLANLEQEYSLITKNRSMFAKPGSRKIRWSVHDNYLRFWFRFIFSNQQLIELNKHDLLLEYIQNQYDSYSGLLLEKYFREKTAELERITDIGSYWDNKGETEIDLIALNRLDHSAIVAEIKRNPEKINLSLLDEKVQRIPDLKKYAVELKSFSLQDM</sequence>
<dbReference type="InterPro" id="IPR011579">
    <property type="entry name" value="ATPase_dom"/>
</dbReference>
<feature type="domain" description="DUF234" evidence="2">
    <location>
        <begin position="320"/>
        <end position="403"/>
    </location>
</feature>
<protein>
    <recommendedName>
        <fullName evidence="5">ATP-binding protein</fullName>
    </recommendedName>
</protein>
<accession>A0AA96V149</accession>
<evidence type="ECO:0000313" key="3">
    <source>
        <dbReference type="EMBL" id="WNY24504.1"/>
    </source>
</evidence>
<evidence type="ECO:0000259" key="1">
    <source>
        <dbReference type="Pfam" id="PF01637"/>
    </source>
</evidence>
<dbReference type="Pfam" id="PF01637">
    <property type="entry name" value="ATPase_2"/>
    <property type="match status" value="1"/>
</dbReference>
<keyword evidence="4" id="KW-1185">Reference proteome</keyword>
<evidence type="ECO:0008006" key="5">
    <source>
        <dbReference type="Google" id="ProtNLM"/>
    </source>
</evidence>